<dbReference type="Proteomes" id="UP000499080">
    <property type="component" value="Unassembled WGS sequence"/>
</dbReference>
<proteinExistence type="predicted"/>
<accession>A0A4Y2GDE9</accession>
<feature type="region of interest" description="Disordered" evidence="1">
    <location>
        <begin position="98"/>
        <end position="120"/>
    </location>
</feature>
<keyword evidence="3" id="KW-1185">Reference proteome</keyword>
<comment type="caution">
    <text evidence="2">The sequence shown here is derived from an EMBL/GenBank/DDBJ whole genome shotgun (WGS) entry which is preliminary data.</text>
</comment>
<organism evidence="2 3">
    <name type="scientific">Araneus ventricosus</name>
    <name type="common">Orbweaver spider</name>
    <name type="synonym">Epeira ventricosa</name>
    <dbReference type="NCBI Taxonomy" id="182803"/>
    <lineage>
        <taxon>Eukaryota</taxon>
        <taxon>Metazoa</taxon>
        <taxon>Ecdysozoa</taxon>
        <taxon>Arthropoda</taxon>
        <taxon>Chelicerata</taxon>
        <taxon>Arachnida</taxon>
        <taxon>Araneae</taxon>
        <taxon>Araneomorphae</taxon>
        <taxon>Entelegynae</taxon>
        <taxon>Araneoidea</taxon>
        <taxon>Araneidae</taxon>
        <taxon>Araneus</taxon>
    </lineage>
</organism>
<gene>
    <name evidence="2" type="ORF">AVEN_9505_1</name>
</gene>
<evidence type="ECO:0000313" key="3">
    <source>
        <dbReference type="Proteomes" id="UP000499080"/>
    </source>
</evidence>
<protein>
    <submittedName>
        <fullName evidence="2">Uncharacterized protein</fullName>
    </submittedName>
</protein>
<dbReference type="AlphaFoldDB" id="A0A4Y2GDE9"/>
<evidence type="ECO:0000313" key="2">
    <source>
        <dbReference type="EMBL" id="GBM50628.1"/>
    </source>
</evidence>
<sequence length="120" mass="13706">MAFLAKHRKEELIALAEDMGIEISPTDKKIDIYKKIKGSPDFEEEFVRGCLEDIVKQREAELKTQREAEALGQELEFELKKIRLSNVVVTRGQKLKKETEASAVIKPPPQRPLQDENLSS</sequence>
<reference evidence="2 3" key="1">
    <citation type="journal article" date="2019" name="Sci. Rep.">
        <title>Orb-weaving spider Araneus ventricosus genome elucidates the spidroin gene catalogue.</title>
        <authorList>
            <person name="Kono N."/>
            <person name="Nakamura H."/>
            <person name="Ohtoshi R."/>
            <person name="Moran D.A.P."/>
            <person name="Shinohara A."/>
            <person name="Yoshida Y."/>
            <person name="Fujiwara M."/>
            <person name="Mori M."/>
            <person name="Tomita M."/>
            <person name="Arakawa K."/>
        </authorList>
    </citation>
    <scope>NUCLEOTIDE SEQUENCE [LARGE SCALE GENOMIC DNA]</scope>
</reference>
<evidence type="ECO:0000256" key="1">
    <source>
        <dbReference type="SAM" id="MobiDB-lite"/>
    </source>
</evidence>
<dbReference type="EMBL" id="BGPR01177165">
    <property type="protein sequence ID" value="GBM50628.1"/>
    <property type="molecule type" value="Genomic_DNA"/>
</dbReference>
<name>A0A4Y2GDE9_ARAVE</name>